<keyword evidence="4" id="KW-0119">Carbohydrate metabolism</keyword>
<dbReference type="CDD" id="cd09003">
    <property type="entry name" value="GH43_XynD-like"/>
    <property type="match status" value="1"/>
</dbReference>
<sequence length="523" mass="57718">MTKIYKYLFSVIILVPLSFGCSCKSHVTSGNENQKESDNTDQGELTVKISKNNLKLTTTANPISANVFCADPTAVEYEGRLYVYGTNDHEQYLNAEKNTYEKIKSLVCFSTVDMVNWTYHGEINVGKIAPWITNSWAPSICSREEDDGLTHFYMYFSNNGLGSGVITATSPLGPWTSPLNKALVYPGVKSSTGDTLTDCPSPFDPGVCIDENGDGWLSFGAGRASDGTTEFPGSARIVKLGSDMISIASDFVEIKAPYLFEASELNYINGTYVYTFNNSWDSRDVWSTTTASSSSACSMSYMTSKTPLDTDSWVYQGHYFKNPGEMGLTWGNNHTHLHKYAGKWWLLYHTMILAEKAGIEGGFRSMCVDKVTESIDEENVKISNCQGTREGVSALKNLNPFETVAGTTMFTCADIWYEDIQDPSSIAVKAAKDCGWIMVKNVDFADGASKITIQAKGSGEILVYADSHPETIEDESKALAVISFNDASYKTVVKDFLSTVEGLHNLYFVMSKKDICFKNWSVE</sequence>
<keyword evidence="7" id="KW-0732">Signal</keyword>
<keyword evidence="3 6" id="KW-0378">Hydrolase</keyword>
<evidence type="ECO:0000313" key="9">
    <source>
        <dbReference type="Proteomes" id="UP000182360"/>
    </source>
</evidence>
<dbReference type="InterPro" id="IPR052176">
    <property type="entry name" value="Glycosyl_Hydrlase_43_Enz"/>
</dbReference>
<dbReference type="PROSITE" id="PS51257">
    <property type="entry name" value="PROKAR_LIPOPROTEIN"/>
    <property type="match status" value="1"/>
</dbReference>
<dbReference type="Pfam" id="PF04616">
    <property type="entry name" value="Glyco_hydro_43"/>
    <property type="match status" value="1"/>
</dbReference>
<feature type="signal peptide" evidence="7">
    <location>
        <begin position="1"/>
        <end position="20"/>
    </location>
</feature>
<dbReference type="Proteomes" id="UP000182360">
    <property type="component" value="Unassembled WGS sequence"/>
</dbReference>
<evidence type="ECO:0000256" key="1">
    <source>
        <dbReference type="ARBA" id="ARBA00009865"/>
    </source>
</evidence>
<evidence type="ECO:0000256" key="6">
    <source>
        <dbReference type="RuleBase" id="RU361187"/>
    </source>
</evidence>
<dbReference type="PANTHER" id="PTHR43772:SF2">
    <property type="entry name" value="PUTATIVE (AFU_ORTHOLOGUE AFUA_2G04480)-RELATED"/>
    <property type="match status" value="1"/>
</dbReference>
<evidence type="ECO:0000256" key="4">
    <source>
        <dbReference type="ARBA" id="ARBA00023277"/>
    </source>
</evidence>
<evidence type="ECO:0000256" key="2">
    <source>
        <dbReference type="ARBA" id="ARBA00022651"/>
    </source>
</evidence>
<dbReference type="PANTHER" id="PTHR43772">
    <property type="entry name" value="ENDO-1,4-BETA-XYLANASE"/>
    <property type="match status" value="1"/>
</dbReference>
<comment type="similarity">
    <text evidence="1 6">Belongs to the glycosyl hydrolase 43 family.</text>
</comment>
<protein>
    <submittedName>
        <fullName evidence="8">Arabinoxylan arabinofuranohydrolase</fullName>
    </submittedName>
</protein>
<accession>A0A1H9D5F9</accession>
<evidence type="ECO:0000313" key="8">
    <source>
        <dbReference type="EMBL" id="SEQ08619.1"/>
    </source>
</evidence>
<keyword evidence="2" id="KW-0858">Xylan degradation</keyword>
<evidence type="ECO:0000256" key="7">
    <source>
        <dbReference type="SAM" id="SignalP"/>
    </source>
</evidence>
<keyword evidence="2" id="KW-0624">Polysaccharide degradation</keyword>
<dbReference type="CDD" id="cd04084">
    <property type="entry name" value="CBM6_xylanase-like"/>
    <property type="match status" value="1"/>
</dbReference>
<dbReference type="InterPro" id="IPR023296">
    <property type="entry name" value="Glyco_hydro_beta-prop_sf"/>
</dbReference>
<dbReference type="InterPro" id="IPR006710">
    <property type="entry name" value="Glyco_hydro_43"/>
</dbReference>
<keyword evidence="5 6" id="KW-0326">Glycosidase</keyword>
<evidence type="ECO:0000256" key="3">
    <source>
        <dbReference type="ARBA" id="ARBA00022801"/>
    </source>
</evidence>
<keyword evidence="9" id="KW-1185">Reference proteome</keyword>
<dbReference type="GO" id="GO:0045493">
    <property type="term" value="P:xylan catabolic process"/>
    <property type="evidence" value="ECO:0007669"/>
    <property type="project" value="UniProtKB-KW"/>
</dbReference>
<dbReference type="Gene3D" id="2.60.120.260">
    <property type="entry name" value="Galactose-binding domain-like"/>
    <property type="match status" value="1"/>
</dbReference>
<name>A0A1H9D5F9_9SPIR</name>
<organism evidence="8 9">
    <name type="scientific">Treponema bryantii</name>
    <dbReference type="NCBI Taxonomy" id="163"/>
    <lineage>
        <taxon>Bacteria</taxon>
        <taxon>Pseudomonadati</taxon>
        <taxon>Spirochaetota</taxon>
        <taxon>Spirochaetia</taxon>
        <taxon>Spirochaetales</taxon>
        <taxon>Treponemataceae</taxon>
        <taxon>Treponema</taxon>
    </lineage>
</organism>
<gene>
    <name evidence="8" type="ORF">SAMN04487977_102441</name>
</gene>
<dbReference type="AlphaFoldDB" id="A0A1H9D5F9"/>
<dbReference type="GO" id="GO:0004553">
    <property type="term" value="F:hydrolase activity, hydrolyzing O-glycosyl compounds"/>
    <property type="evidence" value="ECO:0007669"/>
    <property type="project" value="InterPro"/>
</dbReference>
<reference evidence="8 9" key="1">
    <citation type="submission" date="2016-10" db="EMBL/GenBank/DDBJ databases">
        <authorList>
            <person name="de Groot N.N."/>
        </authorList>
    </citation>
    <scope>NUCLEOTIDE SEQUENCE [LARGE SCALE GENOMIC DNA]</scope>
    <source>
        <strain evidence="8 9">B25</strain>
    </source>
</reference>
<dbReference type="SUPFAM" id="SSF75005">
    <property type="entry name" value="Arabinanase/levansucrase/invertase"/>
    <property type="match status" value="1"/>
</dbReference>
<dbReference type="RefSeq" id="WP_218141028.1">
    <property type="nucleotide sequence ID" value="NZ_FOFU01000002.1"/>
</dbReference>
<dbReference type="EMBL" id="FOFU01000002">
    <property type="protein sequence ID" value="SEQ08619.1"/>
    <property type="molecule type" value="Genomic_DNA"/>
</dbReference>
<evidence type="ECO:0000256" key="5">
    <source>
        <dbReference type="ARBA" id="ARBA00023295"/>
    </source>
</evidence>
<feature type="chain" id="PRO_5010187386" evidence="7">
    <location>
        <begin position="21"/>
        <end position="523"/>
    </location>
</feature>
<dbReference type="Gene3D" id="2.115.10.20">
    <property type="entry name" value="Glycosyl hydrolase domain, family 43"/>
    <property type="match status" value="1"/>
</dbReference>
<proteinExistence type="inferred from homology"/>